<protein>
    <submittedName>
        <fullName evidence="1">Uncharacterized protein</fullName>
    </submittedName>
</protein>
<organism evidence="1 2">
    <name type="scientific">Clostridium saccharobutylicum DSM 13864</name>
    <dbReference type="NCBI Taxonomy" id="1345695"/>
    <lineage>
        <taxon>Bacteria</taxon>
        <taxon>Bacillati</taxon>
        <taxon>Bacillota</taxon>
        <taxon>Clostridia</taxon>
        <taxon>Eubacteriales</taxon>
        <taxon>Clostridiaceae</taxon>
        <taxon>Clostridium</taxon>
    </lineage>
</organism>
<keyword evidence="2" id="KW-1185">Reference proteome</keyword>
<accession>U5MSP2</accession>
<gene>
    <name evidence="1" type="ORF">CLSA_c14260</name>
</gene>
<dbReference type="HOGENOM" id="CLU_2933228_0_0_9"/>
<dbReference type="KEGG" id="csb:CLSA_c14260"/>
<proteinExistence type="predicted"/>
<evidence type="ECO:0000313" key="2">
    <source>
        <dbReference type="Proteomes" id="UP000017118"/>
    </source>
</evidence>
<sequence>MVISNSNSRYFYEIVIELFVEDDVKEYVDDEELQQIIKEKEHSAIVTRKYFLTTILNGYL</sequence>
<dbReference type="Proteomes" id="UP000017118">
    <property type="component" value="Chromosome"/>
</dbReference>
<dbReference type="EMBL" id="CP006721">
    <property type="protein sequence ID" value="AGX42427.1"/>
    <property type="molecule type" value="Genomic_DNA"/>
</dbReference>
<dbReference type="PATRIC" id="fig|1345695.10.peg.4156"/>
<dbReference type="GeneID" id="55473933"/>
<reference evidence="1 2" key="1">
    <citation type="journal article" date="2013" name="Genome Announc.">
        <title>Complete Genome Sequence of the Solvent Producer Clostridium saccharobutylicum NCP262 (DSM 13864).</title>
        <authorList>
            <person name="Poehlein A."/>
            <person name="Hartwich K."/>
            <person name="Krabben P."/>
            <person name="Ehrenreich A."/>
            <person name="Liebl W."/>
            <person name="Durre P."/>
            <person name="Gottschalk G."/>
            <person name="Daniel R."/>
        </authorList>
    </citation>
    <scope>NUCLEOTIDE SEQUENCE [LARGE SCALE GENOMIC DNA]</scope>
    <source>
        <strain evidence="1">DSM 13864</strain>
    </source>
</reference>
<evidence type="ECO:0000313" key="1">
    <source>
        <dbReference type="EMBL" id="AGX42427.1"/>
    </source>
</evidence>
<dbReference type="AlphaFoldDB" id="U5MSP2"/>
<name>U5MSP2_CLOSA</name>
<dbReference type="RefSeq" id="WP_022744707.1">
    <property type="nucleotide sequence ID" value="NC_022571.1"/>
</dbReference>